<evidence type="ECO:0000256" key="6">
    <source>
        <dbReference type="ARBA" id="ARBA00023118"/>
    </source>
</evidence>
<keyword evidence="5 8" id="KW-0732">Signal</keyword>
<proteinExistence type="inferred from homology"/>
<evidence type="ECO:0000256" key="5">
    <source>
        <dbReference type="ARBA" id="ARBA00022729"/>
    </source>
</evidence>
<dbReference type="OrthoDB" id="8924072at2759"/>
<dbReference type="Pfam" id="PF00143">
    <property type="entry name" value="Interferon"/>
    <property type="match status" value="1"/>
</dbReference>
<evidence type="ECO:0000256" key="4">
    <source>
        <dbReference type="ARBA" id="ARBA00022525"/>
    </source>
</evidence>
<dbReference type="AlphaFoldDB" id="A0A3B4E2T2"/>
<evidence type="ECO:0000256" key="1">
    <source>
        <dbReference type="ARBA" id="ARBA00004613"/>
    </source>
</evidence>
<dbReference type="InterPro" id="IPR000471">
    <property type="entry name" value="Interferon_alpha/beta/delta"/>
</dbReference>
<dbReference type="OMA" id="LRSCTEM"/>
<dbReference type="Ensembl" id="ENSPNAT00000019419.2">
    <property type="protein sequence ID" value="ENSPNAP00000030917.2"/>
    <property type="gene ID" value="ENSPNAG00000005332.2"/>
</dbReference>
<keyword evidence="10" id="KW-1185">Reference proteome</keyword>
<evidence type="ECO:0000256" key="8">
    <source>
        <dbReference type="SAM" id="SignalP"/>
    </source>
</evidence>
<evidence type="ECO:0000256" key="3">
    <source>
        <dbReference type="ARBA" id="ARBA00022514"/>
    </source>
</evidence>
<name>A0A3B4E2T2_PYGNA</name>
<dbReference type="GO" id="GO:0005615">
    <property type="term" value="C:extracellular space"/>
    <property type="evidence" value="ECO:0007669"/>
    <property type="project" value="UniProtKB-KW"/>
</dbReference>
<dbReference type="GeneTree" id="ENSGT00510000050089"/>
<feature type="signal peptide" evidence="8">
    <location>
        <begin position="1"/>
        <end position="27"/>
    </location>
</feature>
<feature type="chain" id="PRO_5043501179" evidence="8">
    <location>
        <begin position="28"/>
        <end position="180"/>
    </location>
</feature>
<dbReference type="GeneID" id="108429053"/>
<dbReference type="GO" id="GO:0043330">
    <property type="term" value="P:response to exogenous dsRNA"/>
    <property type="evidence" value="ECO:0007669"/>
    <property type="project" value="TreeGrafter"/>
</dbReference>
<organism evidence="9 10">
    <name type="scientific">Pygocentrus nattereri</name>
    <name type="common">Red-bellied piranha</name>
    <dbReference type="NCBI Taxonomy" id="42514"/>
    <lineage>
        <taxon>Eukaryota</taxon>
        <taxon>Metazoa</taxon>
        <taxon>Chordata</taxon>
        <taxon>Craniata</taxon>
        <taxon>Vertebrata</taxon>
        <taxon>Euteleostomi</taxon>
        <taxon>Actinopterygii</taxon>
        <taxon>Neopterygii</taxon>
        <taxon>Teleostei</taxon>
        <taxon>Ostariophysi</taxon>
        <taxon>Characiformes</taxon>
        <taxon>Characoidei</taxon>
        <taxon>Pygocentrus</taxon>
    </lineage>
</organism>
<dbReference type="PANTHER" id="PTHR11691:SF73">
    <property type="entry name" value="INTERFERON BETA"/>
    <property type="match status" value="1"/>
</dbReference>
<keyword evidence="4" id="KW-0964">Secreted</keyword>
<dbReference type="PANTHER" id="PTHR11691">
    <property type="entry name" value="TYPE I INTERFERON"/>
    <property type="match status" value="1"/>
</dbReference>
<evidence type="ECO:0000256" key="2">
    <source>
        <dbReference type="ARBA" id="ARBA00011033"/>
    </source>
</evidence>
<dbReference type="Proteomes" id="UP001501920">
    <property type="component" value="Chromosome 1"/>
</dbReference>
<evidence type="ECO:0000313" key="10">
    <source>
        <dbReference type="Proteomes" id="UP001501920"/>
    </source>
</evidence>
<accession>A0A3B4E2T2</accession>
<keyword evidence="3" id="KW-0202">Cytokine</keyword>
<dbReference type="RefSeq" id="XP_037398619.1">
    <property type="nucleotide sequence ID" value="XM_037542722.1"/>
</dbReference>
<keyword evidence="6" id="KW-0051">Antiviral defense</keyword>
<dbReference type="GO" id="GO:0006955">
    <property type="term" value="P:immune response"/>
    <property type="evidence" value="ECO:0007669"/>
    <property type="project" value="UniProtKB-ARBA"/>
</dbReference>
<sequence>MNAKMNAKQMWLCLFLVFCSVQTQCYGCNWITSHYRIISGETLTMLRKMGEQPVPITGLFPYRLYKEIETSTVAVRVRFLAEVTEQIVKLFDIPEKWDTRKLDDLQNVLANKQLKGLKRCAAAYPATERRPSALRRHFRKLKRILKKANYSHDAWVQIRAVVKTHLERMYMIYSDLRPNF</sequence>
<dbReference type="GO" id="GO:0005125">
    <property type="term" value="F:cytokine activity"/>
    <property type="evidence" value="ECO:0007669"/>
    <property type="project" value="UniProtKB-KW"/>
</dbReference>
<evidence type="ECO:0000313" key="9">
    <source>
        <dbReference type="Ensembl" id="ENSPNAP00000030917.2"/>
    </source>
</evidence>
<dbReference type="GO" id="GO:0005126">
    <property type="term" value="F:cytokine receptor binding"/>
    <property type="evidence" value="ECO:0007669"/>
    <property type="project" value="InterPro"/>
</dbReference>
<dbReference type="SUPFAM" id="SSF47266">
    <property type="entry name" value="4-helical cytokines"/>
    <property type="match status" value="1"/>
</dbReference>
<dbReference type="STRING" id="42514.ENSPNAP00000030917"/>
<keyword evidence="7" id="KW-1015">Disulfide bond</keyword>
<dbReference type="Gene3D" id="1.20.1250.10">
    <property type="match status" value="1"/>
</dbReference>
<reference evidence="9" key="2">
    <citation type="submission" date="2025-08" db="UniProtKB">
        <authorList>
            <consortium name="Ensembl"/>
        </authorList>
    </citation>
    <scope>IDENTIFICATION</scope>
</reference>
<dbReference type="InterPro" id="IPR009079">
    <property type="entry name" value="4_helix_cytokine-like_core"/>
</dbReference>
<protein>
    <submittedName>
        <fullName evidence="9">Uncharacterized protein</fullName>
    </submittedName>
</protein>
<dbReference type="GO" id="GO:0051607">
    <property type="term" value="P:defense response to virus"/>
    <property type="evidence" value="ECO:0007669"/>
    <property type="project" value="UniProtKB-KW"/>
</dbReference>
<comment type="subcellular location">
    <subcellularLocation>
        <location evidence="1">Secreted</location>
    </subcellularLocation>
</comment>
<reference evidence="9 10" key="1">
    <citation type="submission" date="2020-10" db="EMBL/GenBank/DDBJ databases">
        <title>Pygocentrus nattereri (red-bellied piranha) genome, fPygNat1, primary haplotype.</title>
        <authorList>
            <person name="Myers G."/>
            <person name="Meyer A."/>
            <person name="Karagic N."/>
            <person name="Pippel M."/>
            <person name="Winkler S."/>
            <person name="Tracey A."/>
            <person name="Wood J."/>
            <person name="Formenti G."/>
            <person name="Howe K."/>
            <person name="Fedrigo O."/>
            <person name="Jarvis E.D."/>
        </authorList>
    </citation>
    <scope>NUCLEOTIDE SEQUENCE [LARGE SCALE GENOMIC DNA]</scope>
</reference>
<evidence type="ECO:0000256" key="7">
    <source>
        <dbReference type="ARBA" id="ARBA00023157"/>
    </source>
</evidence>
<reference evidence="9" key="3">
    <citation type="submission" date="2025-09" db="UniProtKB">
        <authorList>
            <consortium name="Ensembl"/>
        </authorList>
    </citation>
    <scope>IDENTIFICATION</scope>
</reference>
<comment type="similarity">
    <text evidence="2">Belongs to the alpha/beta interferon family.</text>
</comment>